<feature type="region of interest" description="Disordered" evidence="1">
    <location>
        <begin position="38"/>
        <end position="64"/>
    </location>
</feature>
<reference evidence="2 3" key="1">
    <citation type="submission" date="2014-06" db="EMBL/GenBank/DDBJ databases">
        <title>The genome of the endonuclear symbiont Nucleicultrix amoebiphila.</title>
        <authorList>
            <person name="Schulz F."/>
            <person name="Horn M."/>
        </authorList>
    </citation>
    <scope>NUCLEOTIDE SEQUENCE [LARGE SCALE GENOMIC DNA]</scope>
    <source>
        <strain evidence="2 3">FS5</strain>
    </source>
</reference>
<dbReference type="Proteomes" id="UP000237351">
    <property type="component" value="Chromosome"/>
</dbReference>
<name>A0A1W6N529_9PROT</name>
<feature type="region of interest" description="Disordered" evidence="1">
    <location>
        <begin position="398"/>
        <end position="425"/>
    </location>
</feature>
<evidence type="ECO:0000313" key="2">
    <source>
        <dbReference type="EMBL" id="ARN84975.1"/>
    </source>
</evidence>
<dbReference type="EMBL" id="CP008743">
    <property type="protein sequence ID" value="ARN84975.1"/>
    <property type="molecule type" value="Genomic_DNA"/>
</dbReference>
<feature type="compositionally biased region" description="Polar residues" evidence="1">
    <location>
        <begin position="186"/>
        <end position="206"/>
    </location>
</feature>
<dbReference type="AlphaFoldDB" id="A0A1W6N529"/>
<organism evidence="2 3">
    <name type="scientific">Candidatus Nucleicultrix amoebiphila FS5</name>
    <dbReference type="NCBI Taxonomy" id="1414854"/>
    <lineage>
        <taxon>Bacteria</taxon>
        <taxon>Pseudomonadati</taxon>
        <taxon>Pseudomonadota</taxon>
        <taxon>Alphaproteobacteria</taxon>
        <taxon>Holosporales</taxon>
        <taxon>Candidatus Nucleicultricaceae</taxon>
        <taxon>Candidatus Nucleicultrix</taxon>
    </lineage>
</organism>
<dbReference type="STRING" id="1414854.GQ61_06385"/>
<sequence length="425" mass="46331">MISFLNHCWISFSMKKLTIVLLSIVLIAPECVQATKRTRDSFENQDQVDAPRARDRRPSPRKKSRFEALKDTVLENKEIALVAAGLVIGVAAEYFCPGSTQSLGSYSSSLFTPSATTSTAIVSTHHTSQLTEYVARAATPLTTAGVGLFLGAVAKFVNPIRSTPSTISRPLSTDVEAFLEEQFSLPHSPSTQEALSTPPSTSLISHSNGNGGDGSDYGTTSSGLGGEQTSGFALGITSAFSPGTFQVVQSQEENNTRQERARSSSVPTQFNFIIPQDLDLGAPITVYDANNPHSKFVMTYPFALNPVTQLAYDHNRRAYIPIKALSSSEEEEEEHIQTNFEIVQPKSLNLGAEITIYDVTNRENPFVSTYPFALTPDMPLVFDRWRKAYIPIKFPTMPRQAHQGDAQPSVETSLSNPGGTGRENN</sequence>
<protein>
    <submittedName>
        <fullName evidence="2">Uncharacterized protein</fullName>
    </submittedName>
</protein>
<accession>A0A1W6N529</accession>
<proteinExistence type="predicted"/>
<gene>
    <name evidence="2" type="ORF">GQ61_06385</name>
</gene>
<evidence type="ECO:0000256" key="1">
    <source>
        <dbReference type="SAM" id="MobiDB-lite"/>
    </source>
</evidence>
<feature type="compositionally biased region" description="Basic and acidic residues" evidence="1">
    <location>
        <begin position="49"/>
        <end position="58"/>
    </location>
</feature>
<feature type="region of interest" description="Disordered" evidence="1">
    <location>
        <begin position="186"/>
        <end position="224"/>
    </location>
</feature>
<dbReference type="KEGG" id="naf:GQ61_06385"/>
<evidence type="ECO:0000313" key="3">
    <source>
        <dbReference type="Proteomes" id="UP000237351"/>
    </source>
</evidence>
<keyword evidence="3" id="KW-1185">Reference proteome</keyword>